<name>A0ABQ5V8B5_9PROT</name>
<keyword evidence="1" id="KW-0732">Signal</keyword>
<dbReference type="Proteomes" id="UP001161391">
    <property type="component" value="Unassembled WGS sequence"/>
</dbReference>
<keyword evidence="3" id="KW-1185">Reference proteome</keyword>
<protein>
    <recommendedName>
        <fullName evidence="4">DUF3035 domain-containing protein</fullName>
    </recommendedName>
</protein>
<evidence type="ECO:0000256" key="1">
    <source>
        <dbReference type="SAM" id="SignalP"/>
    </source>
</evidence>
<evidence type="ECO:0000313" key="2">
    <source>
        <dbReference type="EMBL" id="GLQ23292.1"/>
    </source>
</evidence>
<gene>
    <name evidence="2" type="ORF">GCM10007853_11660</name>
</gene>
<feature type="chain" id="PRO_5046224317" description="DUF3035 domain-containing protein" evidence="1">
    <location>
        <begin position="21"/>
        <end position="113"/>
    </location>
</feature>
<evidence type="ECO:0000313" key="3">
    <source>
        <dbReference type="Proteomes" id="UP001161391"/>
    </source>
</evidence>
<organism evidence="2 3">
    <name type="scientific">Algimonas ampicilliniresistens</name>
    <dbReference type="NCBI Taxonomy" id="1298735"/>
    <lineage>
        <taxon>Bacteria</taxon>
        <taxon>Pseudomonadati</taxon>
        <taxon>Pseudomonadota</taxon>
        <taxon>Alphaproteobacteria</taxon>
        <taxon>Maricaulales</taxon>
        <taxon>Robiginitomaculaceae</taxon>
        <taxon>Algimonas</taxon>
    </lineage>
</organism>
<feature type="signal peptide" evidence="1">
    <location>
        <begin position="1"/>
        <end position="20"/>
    </location>
</feature>
<evidence type="ECO:0008006" key="4">
    <source>
        <dbReference type="Google" id="ProtNLM"/>
    </source>
</evidence>
<comment type="caution">
    <text evidence="2">The sequence shown here is derived from an EMBL/GenBank/DDBJ whole genome shotgun (WGS) entry which is preliminary data.</text>
</comment>
<reference evidence="2" key="2">
    <citation type="submission" date="2023-01" db="EMBL/GenBank/DDBJ databases">
        <title>Draft genome sequence of Algimonas ampicilliniresistens strain NBRC 108219.</title>
        <authorList>
            <person name="Sun Q."/>
            <person name="Mori K."/>
        </authorList>
    </citation>
    <scope>NUCLEOTIDE SEQUENCE</scope>
    <source>
        <strain evidence="2">NBRC 108219</strain>
    </source>
</reference>
<accession>A0ABQ5V8B5</accession>
<dbReference type="RefSeq" id="WP_284388566.1">
    <property type="nucleotide sequence ID" value="NZ_BSNK01000001.1"/>
</dbReference>
<proteinExistence type="predicted"/>
<reference evidence="2" key="1">
    <citation type="journal article" date="2014" name="Int. J. Syst. Evol. Microbiol.">
        <title>Complete genome of a new Firmicutes species belonging to the dominant human colonic microbiota ('Ruminococcus bicirculans') reveals two chromosomes and a selective capacity to utilize plant glucans.</title>
        <authorList>
            <consortium name="NISC Comparative Sequencing Program"/>
            <person name="Wegmann U."/>
            <person name="Louis P."/>
            <person name="Goesmann A."/>
            <person name="Henrissat B."/>
            <person name="Duncan S.H."/>
            <person name="Flint H.J."/>
        </authorList>
    </citation>
    <scope>NUCLEOTIDE SEQUENCE</scope>
    <source>
        <strain evidence="2">NBRC 108219</strain>
    </source>
</reference>
<sequence length="113" mass="12446">MSIRILAITALAAATLPGCASVKLPDLDFMGNSDFNEEISDLEMSFPSPGDTPDMPAGVRTAEEWDQSAREMQELYDDVDVPDLEPALSPEVFDRQFEAAKDEAEEYKDDDPS</sequence>
<dbReference type="EMBL" id="BSNK01000001">
    <property type="protein sequence ID" value="GLQ23292.1"/>
    <property type="molecule type" value="Genomic_DNA"/>
</dbReference>